<sequence>MQESKKDPFAAGKNLPISKAAAIMGKNPQFIRVCLQRELLPFGIAVKTSSKWSYYISPSKFYDYVGIKNPDQEES</sequence>
<dbReference type="Proteomes" id="UP000184010">
    <property type="component" value="Unassembled WGS sequence"/>
</dbReference>
<dbReference type="EMBL" id="FRDN01000023">
    <property type="protein sequence ID" value="SHN88237.1"/>
    <property type="molecule type" value="Genomic_DNA"/>
</dbReference>
<evidence type="ECO:0000313" key="1">
    <source>
        <dbReference type="EMBL" id="SHN88237.1"/>
    </source>
</evidence>
<dbReference type="RefSeq" id="WP_072775267.1">
    <property type="nucleotide sequence ID" value="NZ_FRDN01000023.1"/>
</dbReference>
<keyword evidence="2" id="KW-1185">Reference proteome</keyword>
<dbReference type="AlphaFoldDB" id="A0A1M7UZ90"/>
<reference evidence="2" key="1">
    <citation type="submission" date="2016-12" db="EMBL/GenBank/DDBJ databases">
        <authorList>
            <person name="Varghese N."/>
            <person name="Submissions S."/>
        </authorList>
    </citation>
    <scope>NUCLEOTIDE SEQUENCE [LARGE SCALE GENOMIC DNA]</scope>
    <source>
        <strain evidence="2">DSM 11544</strain>
    </source>
</reference>
<proteinExistence type="predicted"/>
<evidence type="ECO:0000313" key="2">
    <source>
        <dbReference type="Proteomes" id="UP000184010"/>
    </source>
</evidence>
<name>A0A1M7UZ90_9FIRM</name>
<protein>
    <submittedName>
        <fullName evidence="1">Uncharacterized protein</fullName>
    </submittedName>
</protein>
<dbReference type="STRING" id="1121395.SAMN02745215_05229"/>
<gene>
    <name evidence="1" type="ORF">SAMN02745215_05229</name>
</gene>
<organism evidence="1 2">
    <name type="scientific">Desulfitobacterium chlororespirans DSM 11544</name>
    <dbReference type="NCBI Taxonomy" id="1121395"/>
    <lineage>
        <taxon>Bacteria</taxon>
        <taxon>Bacillati</taxon>
        <taxon>Bacillota</taxon>
        <taxon>Clostridia</taxon>
        <taxon>Eubacteriales</taxon>
        <taxon>Desulfitobacteriaceae</taxon>
        <taxon>Desulfitobacterium</taxon>
    </lineage>
</organism>
<accession>A0A1M7UZ90</accession>